<accession>A0A086J237</accession>
<dbReference type="Proteomes" id="UP000005622">
    <property type="component" value="Unassembled WGS sequence"/>
</dbReference>
<reference evidence="8" key="2">
    <citation type="submission" date="2012-10" db="EMBL/GenBank/DDBJ databases">
        <authorList>
            <consortium name="The Broad Institute Genome Sequencing Platform"/>
            <consortium name="The Broad Institute Genome Sequencing Center for Infectious Disease"/>
            <person name="Cuomo C."/>
            <person name="Troemel E."/>
            <person name="Walker B."/>
            <person name="Young S.K."/>
            <person name="Zeng Q."/>
            <person name="Gargeya S."/>
            <person name="Fitzgerald M."/>
            <person name="Haas B."/>
            <person name="Abouelleil A."/>
            <person name="Alvarado L."/>
            <person name="Arachchi H.M."/>
            <person name="Berlin A.M."/>
            <person name="Chapman S.B."/>
            <person name="Goldberg J."/>
            <person name="Griggs A."/>
            <person name="Gujja S."/>
            <person name="Hansen M."/>
            <person name="Howarth C."/>
            <person name="Imamovic A."/>
            <person name="Larimer J."/>
            <person name="McCowan C."/>
            <person name="Murphy C."/>
            <person name="Neiman D."/>
            <person name="Pearson M."/>
            <person name="Priest M."/>
            <person name="Roberts A."/>
            <person name="Saif S."/>
            <person name="Shea T."/>
            <person name="Sisk P."/>
            <person name="Sykes S."/>
            <person name="Wortman J."/>
            <person name="Nusbaum C."/>
            <person name="Birren B."/>
        </authorList>
    </citation>
    <scope>NUCLEOTIDE SEQUENCE</scope>
    <source>
        <strain evidence="8">ERTm6</strain>
    </source>
</reference>
<gene>
    <name evidence="7" type="ORF">NERG_00818</name>
    <name evidence="8" type="ORF">NESG_01321</name>
</gene>
<keyword evidence="2" id="KW-0479">Metal-binding</keyword>
<evidence type="ECO:0000256" key="2">
    <source>
        <dbReference type="ARBA" id="ARBA00022723"/>
    </source>
</evidence>
<dbReference type="Pfam" id="PF03367">
    <property type="entry name" value="Zn_ribbon_ZPR1"/>
    <property type="match status" value="1"/>
</dbReference>
<feature type="region of interest" description="Disordered" evidence="5">
    <location>
        <begin position="214"/>
        <end position="241"/>
    </location>
</feature>
<dbReference type="PANTHER" id="PTHR10876:SF0">
    <property type="entry name" value="ZINC FINGER PROTEIN ZPR1"/>
    <property type="match status" value="1"/>
</dbReference>
<keyword evidence="9" id="KW-1185">Reference proteome</keyword>
<dbReference type="Gene3D" id="2.20.25.420">
    <property type="entry name" value="ZPR1, zinc finger domain"/>
    <property type="match status" value="1"/>
</dbReference>
<dbReference type="HOGENOM" id="CLU_1152043_0_0_1"/>
<evidence type="ECO:0000256" key="3">
    <source>
        <dbReference type="ARBA" id="ARBA00022771"/>
    </source>
</evidence>
<reference evidence="7" key="1">
    <citation type="submission" date="2011-03" db="EMBL/GenBank/DDBJ databases">
        <title>The Genome Sequence of Nematocida sp1 strain ERTm2.</title>
        <authorList>
            <consortium name="The Broad Institute Genome Sequencing Platform"/>
            <consortium name="The Broad Institute Genome Sequencing Center for Infectious Disease"/>
            <person name="Cuomo C."/>
            <person name="Troemel E."/>
            <person name="Young S.K."/>
            <person name="Zeng Q."/>
            <person name="Gargeya S."/>
            <person name="Fitzgerald M."/>
            <person name="Haas B."/>
            <person name="Abouelleil A."/>
            <person name="Alvarado L."/>
            <person name="Arachchi H.M."/>
            <person name="Berlin A."/>
            <person name="Brown A."/>
            <person name="Chapman S.B."/>
            <person name="Chen Z."/>
            <person name="Dunbar C."/>
            <person name="Freedman E."/>
            <person name="Gearin G."/>
            <person name="Gellesch M."/>
            <person name="Goldberg J."/>
            <person name="Griggs A."/>
            <person name="Gujja S."/>
            <person name="Heilman E.R."/>
            <person name="Heiman D."/>
            <person name="Howarth C."/>
            <person name="Larson L."/>
            <person name="Lui A."/>
            <person name="MacDonald P.J.P."/>
            <person name="Mehta T."/>
            <person name="Montmayeur A."/>
            <person name="Murphy C."/>
            <person name="Neiman D."/>
            <person name="Pearson M."/>
            <person name="Priest M."/>
            <person name="Roberts A."/>
            <person name="Saif S."/>
            <person name="Shea T."/>
            <person name="Shenoy N."/>
            <person name="Sisk P."/>
            <person name="Stolte C."/>
            <person name="Sykes S."/>
            <person name="White J."/>
            <person name="Yandava C."/>
            <person name="Wortman J."/>
            <person name="Nusbaum C."/>
            <person name="Birren B."/>
        </authorList>
    </citation>
    <scope>NUCLEOTIDE SEQUENCE</scope>
    <source>
        <strain evidence="7">ERTm2</strain>
    </source>
</reference>
<dbReference type="GO" id="GO:0005634">
    <property type="term" value="C:nucleus"/>
    <property type="evidence" value="ECO:0007669"/>
    <property type="project" value="TreeGrafter"/>
</dbReference>
<dbReference type="InterPro" id="IPR042452">
    <property type="entry name" value="ZPR1_Znf1/2"/>
</dbReference>
<keyword evidence="4" id="KW-0862">Zinc</keyword>
<sequence>MSSPDPEQTHLDMSIDLVPNEPSEIEHPCVSCGSAGVLRLLIVPDMFFPDTLISTFACHSCPFRNKQMDEMDQSKKGVRISCHLNNNEDLKRYLLVPSKAKVSFEAGDDGVSYTNQEDTVTTVEALIRSIFEKLVSMGTLPEDKLTEEELAGLDEYANIAMFLQKSMDELDITLKIDDPKGLARVMPLGANMQTTTKGIPLEYYRDGVVEIDEYDIEDEVKEEAEQEDTKDENPDERSEVA</sequence>
<feature type="compositionally biased region" description="Basic and acidic residues" evidence="5">
    <location>
        <begin position="231"/>
        <end position="241"/>
    </location>
</feature>
<evidence type="ECO:0000256" key="1">
    <source>
        <dbReference type="ARBA" id="ARBA00008354"/>
    </source>
</evidence>
<dbReference type="InterPro" id="IPR040141">
    <property type="entry name" value="ZPR1"/>
</dbReference>
<name>H8ZB69_NEMA1</name>
<dbReference type="Proteomes" id="UP000054524">
    <property type="component" value="Unassembled WGS sequence"/>
</dbReference>
<keyword evidence="3" id="KW-0863">Zinc-finger</keyword>
<reference evidence="8 9" key="3">
    <citation type="journal article" date="2014" name="Genome Announc.">
        <title>Genome Sequence of the Microsporidian Species Nematocida sp1 Strain ERTm6 (ATCC PRA-372).</title>
        <authorList>
            <person name="Bakowski M.A."/>
            <person name="Priest M."/>
            <person name="Young S."/>
            <person name="Cuomo C.A."/>
            <person name="Troemel E.R."/>
        </authorList>
    </citation>
    <scope>NUCLEOTIDE SEQUENCE [LARGE SCALE GENOMIC DNA]</scope>
    <source>
        <strain evidence="8 9">ERTm6</strain>
    </source>
</reference>
<protein>
    <recommendedName>
        <fullName evidence="6">Zinc finger ZPR1-type domain-containing protein</fullName>
    </recommendedName>
</protein>
<dbReference type="EMBL" id="AKIJ01000003">
    <property type="protein sequence ID" value="KFG26205.1"/>
    <property type="molecule type" value="Genomic_DNA"/>
</dbReference>
<feature type="domain" description="Zinc finger ZPR1-type" evidence="6">
    <location>
        <begin position="27"/>
        <end position="187"/>
    </location>
</feature>
<evidence type="ECO:0000256" key="4">
    <source>
        <dbReference type="ARBA" id="ARBA00022833"/>
    </source>
</evidence>
<dbReference type="EMBL" id="JH604634">
    <property type="protein sequence ID" value="EHY66122.1"/>
    <property type="molecule type" value="Genomic_DNA"/>
</dbReference>
<proteinExistence type="inferred from homology"/>
<organism evidence="7">
    <name type="scientific">Nematocida ausubeli (strain ATCC PRA-371 / ERTm2)</name>
    <name type="common">Nematode killer fungus</name>
    <dbReference type="NCBI Taxonomy" id="1913371"/>
    <lineage>
        <taxon>Eukaryota</taxon>
        <taxon>Fungi</taxon>
        <taxon>Fungi incertae sedis</taxon>
        <taxon>Microsporidia</taxon>
        <taxon>Nematocida</taxon>
    </lineage>
</organism>
<evidence type="ECO:0000313" key="8">
    <source>
        <dbReference type="EMBL" id="KFG26205.1"/>
    </source>
</evidence>
<evidence type="ECO:0000313" key="7">
    <source>
        <dbReference type="EMBL" id="EHY66122.1"/>
    </source>
</evidence>
<dbReference type="AlphaFoldDB" id="H8ZB69"/>
<dbReference type="InterPro" id="IPR004457">
    <property type="entry name" value="Znf_ZPR1"/>
</dbReference>
<dbReference type="SMART" id="SM00709">
    <property type="entry name" value="Zpr1"/>
    <property type="match status" value="1"/>
</dbReference>
<evidence type="ECO:0000259" key="6">
    <source>
        <dbReference type="SMART" id="SM00709"/>
    </source>
</evidence>
<evidence type="ECO:0000256" key="5">
    <source>
        <dbReference type="SAM" id="MobiDB-lite"/>
    </source>
</evidence>
<dbReference type="GO" id="GO:0008270">
    <property type="term" value="F:zinc ion binding"/>
    <property type="evidence" value="ECO:0007669"/>
    <property type="project" value="UniProtKB-KW"/>
</dbReference>
<dbReference type="InterPro" id="IPR042451">
    <property type="entry name" value="ZPR1_A/B_dom"/>
</dbReference>
<evidence type="ECO:0000313" key="9">
    <source>
        <dbReference type="Proteomes" id="UP000054524"/>
    </source>
</evidence>
<dbReference type="STRING" id="944018.H8ZB69"/>
<feature type="compositionally biased region" description="Acidic residues" evidence="5">
    <location>
        <begin position="214"/>
        <end position="230"/>
    </location>
</feature>
<comment type="similarity">
    <text evidence="1">Belongs to the ZPR1 family.</text>
</comment>
<dbReference type="PANTHER" id="PTHR10876">
    <property type="entry name" value="ZINC FINGER PROTEIN ZPR1"/>
    <property type="match status" value="1"/>
</dbReference>
<dbReference type="Gene3D" id="2.60.120.1040">
    <property type="entry name" value="ZPR1, A/B domain"/>
    <property type="match status" value="1"/>
</dbReference>
<accession>H8ZB69</accession>